<comment type="similarity">
    <text evidence="1">Belongs to the MobA/MobL family.</text>
</comment>
<dbReference type="Pfam" id="PF03389">
    <property type="entry name" value="MobA_MobL"/>
    <property type="match status" value="1"/>
</dbReference>
<keyword evidence="6" id="KW-1185">Reference proteome</keyword>
<sequence>MAVFHLSARHPISRGHGRSATAAAAYRSGTAILDDRTGLKFDYRRRHGVLDARIQLPGGQLFPDRARFWNTVELHHRRKDSVVAREIVVALPAELGPCERGELAFSFAQEIADRFEVAVDVALHEPSRDGDDRNFHAHLLLSACSVTSEAVLGKKVMALDPIVCKRTGVPDSVAWLRPRWQDLVNAALAKQGSAARVDHRSHKARGIDRHPTIHMGKSGPSGRARANLNTRLRAANARAEVLEASINKLVKMRARLVGSGGGRLADADGKRVHSLPSASPLPVVAATNLRRLAPAAADSMCDLLPWRRRENRRLESLKSGQASADPCLPHLDGSDALKLVQQAPARRNRTQR</sequence>
<accession>A0ABT2Y8F4</accession>
<keyword evidence="3" id="KW-0175">Coiled coil</keyword>
<gene>
    <name evidence="5" type="ORF">LNV07_00485</name>
</gene>
<evidence type="ECO:0000259" key="4">
    <source>
        <dbReference type="Pfam" id="PF03389"/>
    </source>
</evidence>
<name>A0ABT2Y8F4_9BURK</name>
<dbReference type="EMBL" id="JAJIRN010000001">
    <property type="protein sequence ID" value="MCV2366579.1"/>
    <property type="molecule type" value="Genomic_DNA"/>
</dbReference>
<proteinExistence type="inferred from homology"/>
<evidence type="ECO:0000256" key="1">
    <source>
        <dbReference type="ARBA" id="ARBA00010873"/>
    </source>
</evidence>
<keyword evidence="2" id="KW-0184">Conjugation</keyword>
<feature type="coiled-coil region" evidence="3">
    <location>
        <begin position="225"/>
        <end position="252"/>
    </location>
</feature>
<evidence type="ECO:0000313" key="6">
    <source>
        <dbReference type="Proteomes" id="UP001209701"/>
    </source>
</evidence>
<comment type="caution">
    <text evidence="5">The sequence shown here is derived from an EMBL/GenBank/DDBJ whole genome shotgun (WGS) entry which is preliminary data.</text>
</comment>
<dbReference type="Gene3D" id="3.30.930.30">
    <property type="match status" value="1"/>
</dbReference>
<organism evidence="5 6">
    <name type="scientific">Roseateles oligotrophus</name>
    <dbReference type="NCBI Taxonomy" id="1769250"/>
    <lineage>
        <taxon>Bacteria</taxon>
        <taxon>Pseudomonadati</taxon>
        <taxon>Pseudomonadota</taxon>
        <taxon>Betaproteobacteria</taxon>
        <taxon>Burkholderiales</taxon>
        <taxon>Sphaerotilaceae</taxon>
        <taxon>Roseateles</taxon>
    </lineage>
</organism>
<protein>
    <submittedName>
        <fullName evidence="5">MobA/MobL family protein</fullName>
    </submittedName>
</protein>
<dbReference type="InterPro" id="IPR005053">
    <property type="entry name" value="MobA_MobL"/>
</dbReference>
<evidence type="ECO:0000313" key="5">
    <source>
        <dbReference type="EMBL" id="MCV2366579.1"/>
    </source>
</evidence>
<evidence type="ECO:0000256" key="2">
    <source>
        <dbReference type="ARBA" id="ARBA00022971"/>
    </source>
</evidence>
<dbReference type="Proteomes" id="UP001209701">
    <property type="component" value="Unassembled WGS sequence"/>
</dbReference>
<evidence type="ECO:0000256" key="3">
    <source>
        <dbReference type="SAM" id="Coils"/>
    </source>
</evidence>
<dbReference type="RefSeq" id="WP_263569220.1">
    <property type="nucleotide sequence ID" value="NZ_JAJIRN010000001.1"/>
</dbReference>
<feature type="domain" description="MobA/MobL protein" evidence="4">
    <location>
        <begin position="18"/>
        <end position="217"/>
    </location>
</feature>
<reference evidence="5 6" key="1">
    <citation type="submission" date="2021-11" db="EMBL/GenBank/DDBJ databases">
        <authorList>
            <person name="Liang Q."/>
            <person name="Mou H."/>
            <person name="Liu Z."/>
        </authorList>
    </citation>
    <scope>NUCLEOTIDE SEQUENCE [LARGE SCALE GENOMIC DNA]</scope>
    <source>
        <strain evidence="5 6">CHU3</strain>
    </source>
</reference>